<dbReference type="InterPro" id="IPR055469">
    <property type="entry name" value="DUF7041"/>
</dbReference>
<name>A0A8D8Y689_9HEMI</name>
<reference evidence="3" key="1">
    <citation type="submission" date="2021-05" db="EMBL/GenBank/DDBJ databases">
        <authorList>
            <person name="Alioto T."/>
            <person name="Alioto T."/>
            <person name="Gomez Garrido J."/>
        </authorList>
    </citation>
    <scope>NUCLEOTIDE SEQUENCE</scope>
</reference>
<accession>A0A8D8Y689</accession>
<dbReference type="EMBL" id="HBUF01359720">
    <property type="protein sequence ID" value="CAG6720002.1"/>
    <property type="molecule type" value="Transcribed_RNA"/>
</dbReference>
<feature type="coiled-coil region" evidence="1">
    <location>
        <begin position="178"/>
        <end position="205"/>
    </location>
</feature>
<dbReference type="EMBL" id="HBUF01359722">
    <property type="protein sequence ID" value="CAG6720004.1"/>
    <property type="molecule type" value="Transcribed_RNA"/>
</dbReference>
<evidence type="ECO:0000313" key="3">
    <source>
        <dbReference type="EMBL" id="CAG6720004.1"/>
    </source>
</evidence>
<evidence type="ECO:0000259" key="2">
    <source>
        <dbReference type="Pfam" id="PF23055"/>
    </source>
</evidence>
<dbReference type="PANTHER" id="PTHR33327">
    <property type="entry name" value="ENDONUCLEASE"/>
    <property type="match status" value="1"/>
</dbReference>
<evidence type="ECO:0000256" key="1">
    <source>
        <dbReference type="SAM" id="Coils"/>
    </source>
</evidence>
<sequence>MNTEPLQPSVSVERVSVKVPPFNKGHPRLWFLQLESHFQTAGITQDGTKYYHVIASVDTEVLQQVVDLLEAPPQADKYEALKGRILEIFQLSNNQRLQKLVQECHLGDKKPSQLLREIKELAQGFSEDMIKTLWLSRLPQVAQTVLVASSEPLSSLAIIADKVCDVTSSSINSMDKTSASVSQMFETLEQQIHELTDEIHNMKIQEKPRPRYQHQNRWNKRICHYHKKFGPAARKCLKPCDFVSSKSKKGYLYFRNSCFSLAGSTVFALKQLF</sequence>
<protein>
    <recommendedName>
        <fullName evidence="2">DUF7041 domain-containing protein</fullName>
    </recommendedName>
</protein>
<dbReference type="PANTHER" id="PTHR33327:SF3">
    <property type="entry name" value="RNA-DIRECTED DNA POLYMERASE"/>
    <property type="match status" value="1"/>
</dbReference>
<dbReference type="AlphaFoldDB" id="A0A8D8Y689"/>
<feature type="domain" description="DUF7041" evidence="2">
    <location>
        <begin position="19"/>
        <end position="101"/>
    </location>
</feature>
<dbReference type="Pfam" id="PF23055">
    <property type="entry name" value="DUF7041"/>
    <property type="match status" value="1"/>
</dbReference>
<organism evidence="3">
    <name type="scientific">Cacopsylla melanoneura</name>
    <dbReference type="NCBI Taxonomy" id="428564"/>
    <lineage>
        <taxon>Eukaryota</taxon>
        <taxon>Metazoa</taxon>
        <taxon>Ecdysozoa</taxon>
        <taxon>Arthropoda</taxon>
        <taxon>Hexapoda</taxon>
        <taxon>Insecta</taxon>
        <taxon>Pterygota</taxon>
        <taxon>Neoptera</taxon>
        <taxon>Paraneoptera</taxon>
        <taxon>Hemiptera</taxon>
        <taxon>Sternorrhyncha</taxon>
        <taxon>Psylloidea</taxon>
        <taxon>Psyllidae</taxon>
        <taxon>Psyllinae</taxon>
        <taxon>Cacopsylla</taxon>
    </lineage>
</organism>
<proteinExistence type="predicted"/>
<keyword evidence="1" id="KW-0175">Coiled coil</keyword>
<dbReference type="EMBL" id="HBUF01359721">
    <property type="protein sequence ID" value="CAG6720003.1"/>
    <property type="molecule type" value="Transcribed_RNA"/>
</dbReference>